<organism evidence="1 2">
    <name type="scientific">Pleurotus eryngii</name>
    <name type="common">Boletus of the steppes</name>
    <dbReference type="NCBI Taxonomy" id="5323"/>
    <lineage>
        <taxon>Eukaryota</taxon>
        <taxon>Fungi</taxon>
        <taxon>Dikarya</taxon>
        <taxon>Basidiomycota</taxon>
        <taxon>Agaricomycotina</taxon>
        <taxon>Agaricomycetes</taxon>
        <taxon>Agaricomycetidae</taxon>
        <taxon>Agaricales</taxon>
        <taxon>Pleurotineae</taxon>
        <taxon>Pleurotaceae</taxon>
        <taxon>Pleurotus</taxon>
    </lineage>
</organism>
<dbReference type="AlphaFoldDB" id="A0A9P6D5J3"/>
<comment type="caution">
    <text evidence="1">The sequence shown here is derived from an EMBL/GenBank/DDBJ whole genome shotgun (WGS) entry which is preliminary data.</text>
</comment>
<sequence length="280" mass="31811">MGAVVVNEMVKLAEIRASVVRFMVKLLLETSLRFSWAELCASSSPRSLTYFAISLPPLRLVFFPVVPLQQLAASHNYEHHEKRQVNKRTSYGGISIGKLDLSDVRVWQHDDEPGYPVDRRTWLKHNQREMRQSAVAQARSALQARDLSLASLSLNDQAETLLPTPLPSARQQVMDRKLSIIGAIQDRISDSHRELDRLSSKMSARPSATQIAQLLQRLKTLRAGGVQLETDLRLAKKRTRQLVAVQTLHAETHEDLKTFTTALTRLEKHLHRFQQEALDE</sequence>
<protein>
    <submittedName>
        <fullName evidence="1">Uncharacterized protein</fullName>
    </submittedName>
</protein>
<keyword evidence="2" id="KW-1185">Reference proteome</keyword>
<reference evidence="1" key="1">
    <citation type="submission" date="2020-11" db="EMBL/GenBank/DDBJ databases">
        <authorList>
            <consortium name="DOE Joint Genome Institute"/>
            <person name="Ahrendt S."/>
            <person name="Riley R."/>
            <person name="Andreopoulos W."/>
            <person name="Labutti K."/>
            <person name="Pangilinan J."/>
            <person name="Ruiz-Duenas F.J."/>
            <person name="Barrasa J.M."/>
            <person name="Sanchez-Garcia M."/>
            <person name="Camarero S."/>
            <person name="Miyauchi S."/>
            <person name="Serrano A."/>
            <person name="Linde D."/>
            <person name="Babiker R."/>
            <person name="Drula E."/>
            <person name="Ayuso-Fernandez I."/>
            <person name="Pacheco R."/>
            <person name="Padilla G."/>
            <person name="Ferreira P."/>
            <person name="Barriuso J."/>
            <person name="Kellner H."/>
            <person name="Castanera R."/>
            <person name="Alfaro M."/>
            <person name="Ramirez L."/>
            <person name="Pisabarro A.G."/>
            <person name="Kuo A."/>
            <person name="Tritt A."/>
            <person name="Lipzen A."/>
            <person name="He G."/>
            <person name="Yan M."/>
            <person name="Ng V."/>
            <person name="Cullen D."/>
            <person name="Martin F."/>
            <person name="Rosso M.-N."/>
            <person name="Henrissat B."/>
            <person name="Hibbett D."/>
            <person name="Martinez A.T."/>
            <person name="Grigoriev I.V."/>
        </authorList>
    </citation>
    <scope>NUCLEOTIDE SEQUENCE</scope>
    <source>
        <strain evidence="1">ATCC 90797</strain>
    </source>
</reference>
<dbReference type="EMBL" id="MU154584">
    <property type="protein sequence ID" value="KAF9493506.1"/>
    <property type="molecule type" value="Genomic_DNA"/>
</dbReference>
<evidence type="ECO:0000313" key="1">
    <source>
        <dbReference type="EMBL" id="KAF9493506.1"/>
    </source>
</evidence>
<name>A0A9P6D5J3_PLEER</name>
<dbReference type="Proteomes" id="UP000807025">
    <property type="component" value="Unassembled WGS sequence"/>
</dbReference>
<gene>
    <name evidence="1" type="ORF">BDN71DRAFT_1569446</name>
</gene>
<accession>A0A9P6D5J3</accession>
<evidence type="ECO:0000313" key="2">
    <source>
        <dbReference type="Proteomes" id="UP000807025"/>
    </source>
</evidence>
<proteinExistence type="predicted"/>